<keyword evidence="3" id="KW-1185">Reference proteome</keyword>
<accession>A0A0L0V910</accession>
<comment type="caution">
    <text evidence="2">The sequence shown here is derived from an EMBL/GenBank/DDBJ whole genome shotgun (WGS) entry which is preliminary data.</text>
</comment>
<reference evidence="3" key="1">
    <citation type="submission" date="2014-03" db="EMBL/GenBank/DDBJ databases">
        <title>The Genome Sequence of Puccinia striiformis f. sp. tritici PST-78.</title>
        <authorList>
            <consortium name="The Broad Institute Genome Sequencing Platform"/>
            <person name="Cuomo C."/>
            <person name="Hulbert S."/>
            <person name="Chen X."/>
            <person name="Walker B."/>
            <person name="Young S.K."/>
            <person name="Zeng Q."/>
            <person name="Gargeya S."/>
            <person name="Fitzgerald M."/>
            <person name="Haas B."/>
            <person name="Abouelleil A."/>
            <person name="Alvarado L."/>
            <person name="Arachchi H.M."/>
            <person name="Berlin A.M."/>
            <person name="Chapman S.B."/>
            <person name="Goldberg J."/>
            <person name="Griggs A."/>
            <person name="Gujja S."/>
            <person name="Hansen M."/>
            <person name="Howarth C."/>
            <person name="Imamovic A."/>
            <person name="Larimer J."/>
            <person name="McCowan C."/>
            <person name="Montmayeur A."/>
            <person name="Murphy C."/>
            <person name="Neiman D."/>
            <person name="Pearson M."/>
            <person name="Priest M."/>
            <person name="Roberts A."/>
            <person name="Saif S."/>
            <person name="Shea T."/>
            <person name="Sisk P."/>
            <person name="Sykes S."/>
            <person name="Wortman J."/>
            <person name="Nusbaum C."/>
            <person name="Birren B."/>
        </authorList>
    </citation>
    <scope>NUCLEOTIDE SEQUENCE [LARGE SCALE GENOMIC DNA]</scope>
    <source>
        <strain evidence="3">race PST-78</strain>
    </source>
</reference>
<dbReference type="Proteomes" id="UP000054564">
    <property type="component" value="Unassembled WGS sequence"/>
</dbReference>
<feature type="compositionally biased region" description="Polar residues" evidence="1">
    <location>
        <begin position="154"/>
        <end position="172"/>
    </location>
</feature>
<dbReference type="EMBL" id="AJIL01000092">
    <property type="protein sequence ID" value="KNE95768.1"/>
    <property type="molecule type" value="Genomic_DNA"/>
</dbReference>
<feature type="compositionally biased region" description="Low complexity" evidence="1">
    <location>
        <begin position="173"/>
        <end position="182"/>
    </location>
</feature>
<evidence type="ECO:0000313" key="3">
    <source>
        <dbReference type="Proteomes" id="UP000054564"/>
    </source>
</evidence>
<protein>
    <submittedName>
        <fullName evidence="2">Uncharacterized protein</fullName>
    </submittedName>
</protein>
<feature type="compositionally biased region" description="Polar residues" evidence="1">
    <location>
        <begin position="203"/>
        <end position="214"/>
    </location>
</feature>
<sequence>MPSDKKVRFQKEDSDSDESFHCRGLSEDLVEQASCDLQPSGSIPNSINVPDDEEYYLYAAGLRRLNSPAQPSKLPSHPYSRKFNRASTVYSSDSDTNQIVHQPFGLGPSRVDSFLGEVAGSPVQVLKSTKPPKTKLKWNIRIPRPQAFTRKVLSPTSETNSAPALNLPTAQAPSLLSPPSSRSSRRQGMVFNASDLSDELKNIASTQEPSGSVT</sequence>
<dbReference type="OrthoDB" id="2499142at2759"/>
<evidence type="ECO:0000256" key="1">
    <source>
        <dbReference type="SAM" id="MobiDB-lite"/>
    </source>
</evidence>
<gene>
    <name evidence="2" type="ORF">PSTG_10984</name>
</gene>
<feature type="region of interest" description="Disordered" evidence="1">
    <location>
        <begin position="1"/>
        <end position="20"/>
    </location>
</feature>
<feature type="region of interest" description="Disordered" evidence="1">
    <location>
        <begin position="150"/>
        <end position="214"/>
    </location>
</feature>
<dbReference type="AlphaFoldDB" id="A0A0L0V910"/>
<proteinExistence type="predicted"/>
<name>A0A0L0V910_9BASI</name>
<organism evidence="2 3">
    <name type="scientific">Puccinia striiformis f. sp. tritici PST-78</name>
    <dbReference type="NCBI Taxonomy" id="1165861"/>
    <lineage>
        <taxon>Eukaryota</taxon>
        <taxon>Fungi</taxon>
        <taxon>Dikarya</taxon>
        <taxon>Basidiomycota</taxon>
        <taxon>Pucciniomycotina</taxon>
        <taxon>Pucciniomycetes</taxon>
        <taxon>Pucciniales</taxon>
        <taxon>Pucciniaceae</taxon>
        <taxon>Puccinia</taxon>
    </lineage>
</organism>
<evidence type="ECO:0000313" key="2">
    <source>
        <dbReference type="EMBL" id="KNE95768.1"/>
    </source>
</evidence>